<keyword evidence="2" id="KW-1185">Reference proteome</keyword>
<dbReference type="RefSeq" id="WP_197959264.1">
    <property type="nucleotide sequence ID" value="NZ_JACCHP010000005.1"/>
</dbReference>
<gene>
    <name evidence="1" type="ORF">HZZ13_08905</name>
</gene>
<dbReference type="EMBL" id="JACCHP010000005">
    <property type="protein sequence ID" value="MBH5397910.1"/>
    <property type="molecule type" value="Genomic_DNA"/>
</dbReference>
<evidence type="ECO:0000313" key="2">
    <source>
        <dbReference type="Proteomes" id="UP000807370"/>
    </source>
</evidence>
<organism evidence="1 2">
    <name type="scientific">Bradyrhizobium agreste</name>
    <dbReference type="NCBI Taxonomy" id="2751811"/>
    <lineage>
        <taxon>Bacteria</taxon>
        <taxon>Pseudomonadati</taxon>
        <taxon>Pseudomonadota</taxon>
        <taxon>Alphaproteobacteria</taxon>
        <taxon>Hyphomicrobiales</taxon>
        <taxon>Nitrobacteraceae</taxon>
        <taxon>Bradyrhizobium</taxon>
    </lineage>
</organism>
<protein>
    <submittedName>
        <fullName evidence="1">Uncharacterized protein</fullName>
    </submittedName>
</protein>
<proteinExistence type="predicted"/>
<evidence type="ECO:0000313" key="1">
    <source>
        <dbReference type="EMBL" id="MBH5397910.1"/>
    </source>
</evidence>
<sequence length="221" mass="24529">MTSLRTKTKRLQLERRKKPYFMNTAPGISLGYRRLELAGSWCVRAADGAGNSWLRGIDAIADDYEDANGDTVLTFEQAIERAKERARGLQTDVKADHSKAPLTVDDAVNLYEDDLKARGGGVRNATDIRIHVKPGMLATEVQALTSKELRPRPVPRRLPLQPGGHRVQAPRATLPRRALRALAQGQEQRASRVQSGARRVLVHPLPGGQQISCARRKSFRL</sequence>
<name>A0ABS0PLF1_9BRAD</name>
<accession>A0ABS0PLF1</accession>
<comment type="caution">
    <text evidence="1">The sequence shown here is derived from an EMBL/GenBank/DDBJ whole genome shotgun (WGS) entry which is preliminary data.</text>
</comment>
<reference evidence="1 2" key="1">
    <citation type="submission" date="2020-07" db="EMBL/GenBank/DDBJ databases">
        <title>Bradyrhizobium diversity isolated from nodules of indigenous legumes of Western Australia.</title>
        <authorList>
            <person name="Klepa M.S."/>
        </authorList>
    </citation>
    <scope>NUCLEOTIDE SEQUENCE [LARGE SCALE GENOMIC DNA]</scope>
    <source>
        <strain evidence="1 2">CNPSo 4010</strain>
    </source>
</reference>
<dbReference type="Proteomes" id="UP000807370">
    <property type="component" value="Unassembled WGS sequence"/>
</dbReference>